<name>A0A5P8P375_9BACT</name>
<dbReference type="Proteomes" id="UP000326944">
    <property type="component" value="Chromosome"/>
</dbReference>
<dbReference type="AlphaFoldDB" id="A0A5P8P375"/>
<gene>
    <name evidence="2" type="ORF">FJR48_10755</name>
</gene>
<keyword evidence="1" id="KW-0732">Signal</keyword>
<dbReference type="RefSeq" id="WP_152308130.1">
    <property type="nucleotide sequence ID" value="NZ_CP043617.1"/>
</dbReference>
<accession>A0A5P8P375</accession>
<protein>
    <submittedName>
        <fullName evidence="2">DUF3187 domain-containing protein</fullName>
    </submittedName>
</protein>
<dbReference type="InterPro" id="IPR028974">
    <property type="entry name" value="TSP_type-3_rpt"/>
</dbReference>
<feature type="chain" id="PRO_5024903016" evidence="1">
    <location>
        <begin position="20"/>
        <end position="270"/>
    </location>
</feature>
<evidence type="ECO:0000313" key="3">
    <source>
        <dbReference type="Proteomes" id="UP000326944"/>
    </source>
</evidence>
<proteinExistence type="predicted"/>
<evidence type="ECO:0000256" key="1">
    <source>
        <dbReference type="SAM" id="SignalP"/>
    </source>
</evidence>
<evidence type="ECO:0000313" key="2">
    <source>
        <dbReference type="EMBL" id="QFR50182.1"/>
    </source>
</evidence>
<sequence length="270" mass="30790">MLRFLLLLFSLKLILFAYSDYDLDGVDDANDRCPNTPFSELVDAYGCTKSSLKSYHNFDIIYGIGYIKTDYSGETTDTTIHNLQFDYYYKNFSLELSTSYYDSQSISYNDNGNNDSFIGAYYQFMPVNNLKIKTGFGIIIPTYDSELNNNNTDYTGTVSLSYALDKVNLFAGYNYTKINDDDLNTNIIVNYQDTNSYSFGIGFYPSQKLYLSTSYFSSDSVYVDVEKIDTVSVYAFYSISSKYFTTLNYAYGLSDSASDTYLSARIGYNF</sequence>
<dbReference type="OrthoDB" id="5333527at2"/>
<organism evidence="2 3">
    <name type="scientific">Sulfurimonas lithotrophica</name>
    <dbReference type="NCBI Taxonomy" id="2590022"/>
    <lineage>
        <taxon>Bacteria</taxon>
        <taxon>Pseudomonadati</taxon>
        <taxon>Campylobacterota</taxon>
        <taxon>Epsilonproteobacteria</taxon>
        <taxon>Campylobacterales</taxon>
        <taxon>Sulfurimonadaceae</taxon>
        <taxon>Sulfurimonas</taxon>
    </lineage>
</organism>
<reference evidence="2 3" key="1">
    <citation type="submission" date="2019-09" db="EMBL/GenBank/DDBJ databases">
        <title>Sulfurimonas gotlandica sp. nov., a chemoautotrophic and psychrotolerant epsilonproteobacterium isolated from a pelagic redoxcline, and an emended description of the genus Sulfurimonas.</title>
        <authorList>
            <person name="Wang S."/>
            <person name="Jiang L."/>
            <person name="Shao S."/>
        </authorList>
    </citation>
    <scope>NUCLEOTIDE SEQUENCE [LARGE SCALE GENOMIC DNA]</scope>
    <source>
        <strain evidence="2 3">GYSZ_1</strain>
    </source>
</reference>
<dbReference type="KEGG" id="sulg:FJR48_10755"/>
<keyword evidence="3" id="KW-1185">Reference proteome</keyword>
<feature type="signal peptide" evidence="1">
    <location>
        <begin position="1"/>
        <end position="19"/>
    </location>
</feature>
<dbReference type="SUPFAM" id="SSF56935">
    <property type="entry name" value="Porins"/>
    <property type="match status" value="1"/>
</dbReference>
<dbReference type="GO" id="GO:0005509">
    <property type="term" value="F:calcium ion binding"/>
    <property type="evidence" value="ECO:0007669"/>
    <property type="project" value="InterPro"/>
</dbReference>
<dbReference type="EMBL" id="CP043617">
    <property type="protein sequence ID" value="QFR50182.1"/>
    <property type="molecule type" value="Genomic_DNA"/>
</dbReference>
<dbReference type="SUPFAM" id="SSF103647">
    <property type="entry name" value="TSP type-3 repeat"/>
    <property type="match status" value="1"/>
</dbReference>